<dbReference type="Gene3D" id="2.20.50.20">
    <property type="entry name" value="Lipovitellin. Chain A, domain 3"/>
    <property type="match status" value="1"/>
</dbReference>
<reference evidence="24" key="1">
    <citation type="submission" date="2022-11" db="UniProtKB">
        <authorList>
            <consortium name="EnsemblMetazoa"/>
        </authorList>
    </citation>
    <scope>IDENTIFICATION</scope>
</reference>
<feature type="domain" description="Vitellogenin" evidence="22">
    <location>
        <begin position="35"/>
        <end position="684"/>
    </location>
</feature>
<keyword evidence="9" id="KW-0551">Lipid droplet</keyword>
<evidence type="ECO:0000256" key="7">
    <source>
        <dbReference type="ARBA" id="ARBA00022548"/>
    </source>
</evidence>
<evidence type="ECO:0000256" key="20">
    <source>
        <dbReference type="SAM" id="SignalP"/>
    </source>
</evidence>
<evidence type="ECO:0000256" key="18">
    <source>
        <dbReference type="PROSITE-ProRule" id="PRU00557"/>
    </source>
</evidence>
<dbReference type="PROSITE" id="PS51233">
    <property type="entry name" value="VWFD"/>
    <property type="match status" value="1"/>
</dbReference>
<dbReference type="Pfam" id="PF09172">
    <property type="entry name" value="Vit_open_b-sht"/>
    <property type="match status" value="1"/>
</dbReference>
<dbReference type="InterPro" id="IPR009454">
    <property type="entry name" value="Lipid_transpt_open_b-sht"/>
</dbReference>
<organism evidence="24 25">
    <name type="scientific">Patiria miniata</name>
    <name type="common">Bat star</name>
    <name type="synonym">Asterina miniata</name>
    <dbReference type="NCBI Taxonomy" id="46514"/>
    <lineage>
        <taxon>Eukaryota</taxon>
        <taxon>Metazoa</taxon>
        <taxon>Echinodermata</taxon>
        <taxon>Eleutherozoa</taxon>
        <taxon>Asterozoa</taxon>
        <taxon>Asteroidea</taxon>
        <taxon>Valvatacea</taxon>
        <taxon>Valvatida</taxon>
        <taxon>Asterinidae</taxon>
        <taxon>Patiria</taxon>
    </lineage>
</organism>
<keyword evidence="10" id="KW-0427">LDL</keyword>
<dbReference type="SUPFAM" id="SSF58113">
    <property type="entry name" value="Apolipoprotein A-I"/>
    <property type="match status" value="1"/>
</dbReference>
<comment type="subcellular location">
    <subcellularLocation>
        <location evidence="1">Cytoplasm</location>
    </subcellularLocation>
    <subcellularLocation>
        <location evidence="2">Lipid droplet</location>
    </subcellularLocation>
    <subcellularLocation>
        <location evidence="3">Secreted</location>
    </subcellularLocation>
</comment>
<evidence type="ECO:0000256" key="15">
    <source>
        <dbReference type="ARBA" id="ARBA00023180"/>
    </source>
</evidence>
<evidence type="ECO:0000256" key="17">
    <source>
        <dbReference type="ARBA" id="ARBA00023313"/>
    </source>
</evidence>
<dbReference type="RefSeq" id="XP_038049527.1">
    <property type="nucleotide sequence ID" value="XM_038193599.1"/>
</dbReference>
<dbReference type="GO" id="GO:0008203">
    <property type="term" value="P:cholesterol metabolic process"/>
    <property type="evidence" value="ECO:0007669"/>
    <property type="project" value="UniProtKB-KW"/>
</dbReference>
<dbReference type="InterPro" id="IPR001747">
    <property type="entry name" value="Vitellogenin_N"/>
</dbReference>
<evidence type="ECO:0000256" key="10">
    <source>
        <dbReference type="ARBA" id="ARBA00022710"/>
    </source>
</evidence>
<name>A0A913ZCL6_PATMI</name>
<dbReference type="OMA" id="EVNNMTG"/>
<keyword evidence="14" id="KW-1207">Sterol metabolism</keyword>
<dbReference type="PANTHER" id="PTHR13769:SF1">
    <property type="entry name" value="APOLIPOPROTEIN B-100"/>
    <property type="match status" value="1"/>
</dbReference>
<evidence type="ECO:0000259" key="22">
    <source>
        <dbReference type="PROSITE" id="PS51211"/>
    </source>
</evidence>
<dbReference type="GO" id="GO:0008201">
    <property type="term" value="F:heparin binding"/>
    <property type="evidence" value="ECO:0007669"/>
    <property type="project" value="UniProtKB-KW"/>
</dbReference>
<evidence type="ECO:0000313" key="25">
    <source>
        <dbReference type="Proteomes" id="UP000887568"/>
    </source>
</evidence>
<keyword evidence="17" id="KW-0850">VLDL</keyword>
<keyword evidence="13" id="KW-0443">Lipid metabolism</keyword>
<evidence type="ECO:0000256" key="1">
    <source>
        <dbReference type="ARBA" id="ARBA00004496"/>
    </source>
</evidence>
<evidence type="ECO:0008006" key="26">
    <source>
        <dbReference type="Google" id="ProtNLM"/>
    </source>
</evidence>
<keyword evidence="4" id="KW-0813">Transport</keyword>
<evidence type="ECO:0000256" key="4">
    <source>
        <dbReference type="ARBA" id="ARBA00022448"/>
    </source>
</evidence>
<dbReference type="GO" id="GO:0005319">
    <property type="term" value="F:lipid transporter activity"/>
    <property type="evidence" value="ECO:0007669"/>
    <property type="project" value="InterPro"/>
</dbReference>
<dbReference type="InterPro" id="IPR015817">
    <property type="entry name" value="Vitellinogen_open_b-sht_sub1"/>
</dbReference>
<dbReference type="PROSITE" id="PS51211">
    <property type="entry name" value="VITELLOGENIN"/>
    <property type="match status" value="1"/>
</dbReference>
<keyword evidence="16" id="KW-0753">Steroid metabolism</keyword>
<dbReference type="InterPro" id="IPR015819">
    <property type="entry name" value="Lipid_transp_b-sht_shell"/>
</dbReference>
<dbReference type="GO" id="GO:0005737">
    <property type="term" value="C:cytoplasm"/>
    <property type="evidence" value="ECO:0007669"/>
    <property type="project" value="UniProtKB-SubCell"/>
</dbReference>
<dbReference type="GeneID" id="119723087"/>
<keyword evidence="11 20" id="KW-0732">Signal</keyword>
<dbReference type="SMART" id="SM00216">
    <property type="entry name" value="VWD"/>
    <property type="match status" value="1"/>
</dbReference>
<feature type="signal peptide" evidence="20">
    <location>
        <begin position="1"/>
        <end position="15"/>
    </location>
</feature>
<dbReference type="SUPFAM" id="SSF48431">
    <property type="entry name" value="Lipovitellin-phosvitin complex, superhelical domain"/>
    <property type="match status" value="1"/>
</dbReference>
<keyword evidence="19" id="KW-0175">Coiled coil</keyword>
<dbReference type="OrthoDB" id="6484170at2759"/>
<accession>A0A913ZCL6</accession>
<dbReference type="EnsemblMetazoa" id="XM_038193599.1">
    <property type="protein sequence ID" value="XP_038049527.1"/>
    <property type="gene ID" value="LOC119723087"/>
</dbReference>
<dbReference type="SMART" id="SM00638">
    <property type="entry name" value="LPD_N"/>
    <property type="match status" value="1"/>
</dbReference>
<dbReference type="Gene3D" id="2.30.230.10">
    <property type="entry name" value="Lipovitellin, beta-sheet shell regions, chain A"/>
    <property type="match status" value="1"/>
</dbReference>
<dbReference type="GO" id="GO:0034361">
    <property type="term" value="C:very-low-density lipoprotein particle"/>
    <property type="evidence" value="ECO:0007669"/>
    <property type="project" value="UniProtKB-KW"/>
</dbReference>
<dbReference type="InterPro" id="IPR052418">
    <property type="entry name" value="Apolipoprotein_B"/>
</dbReference>
<dbReference type="Pfam" id="PF01347">
    <property type="entry name" value="Vitellogenin_N"/>
    <property type="match status" value="1"/>
</dbReference>
<evidence type="ECO:0000256" key="9">
    <source>
        <dbReference type="ARBA" id="ARBA00022677"/>
    </source>
</evidence>
<keyword evidence="7" id="KW-0153">Cholesterol metabolism</keyword>
<keyword evidence="25" id="KW-1185">Reference proteome</keyword>
<evidence type="ECO:0000256" key="2">
    <source>
        <dbReference type="ARBA" id="ARBA00004502"/>
    </source>
</evidence>
<evidence type="ECO:0000259" key="23">
    <source>
        <dbReference type="PROSITE" id="PS51233"/>
    </source>
</evidence>
<dbReference type="InterPro" id="IPR015255">
    <property type="entry name" value="Vitellinogen_open_b-sht"/>
</dbReference>
<dbReference type="Pfam" id="PF00094">
    <property type="entry name" value="VWD"/>
    <property type="match status" value="1"/>
</dbReference>
<keyword evidence="6" id="KW-0964">Secreted</keyword>
<dbReference type="PANTHER" id="PTHR13769">
    <property type="entry name" value="APOLIPOPROTEIN B"/>
    <property type="match status" value="1"/>
</dbReference>
<keyword evidence="15" id="KW-0325">Glycoprotein</keyword>
<sequence>MRFCILLLTVASALAWPVAFRGDEQQCPPMSDRLFESGSSYLLKYDTSVSTLIQGTSHEVTGMNIDCDVLIEAHSDCMLVLKTEKCNLKNVEGDRLPNNRQFSQSMTEHEVVLRMDNGKLVEMYAHQDEPVHILNIKRGIVSMLQHDLSEETTVSETTVNGNCTSKRVVIDRSKLGRAQEVSISTDLNNCSRPQQKAVTLSPTSFLTSVQIANNFINSTRVCSYELRDDNVKKVNCRESHVFNPFSYDGQRGVMSFVQQELKFKETTKMNSILKLKDTMIKKDLMYEFEEQQQSAAESAVHAAAVLDELVRGSLDEVQFDSARLFGEFVVNLRTLNYPTLKQFFDNVRSQDVEIAKTYMYDALLQCGSIPCFKVMNDLIIDETVPSPISDAIMYVMAFRQYPPLTLIEESLRIAQTHKRQSVLLPLSIMVHNYYIQQEAELQDARRLPDPLKESIRLVRDMLGRDCSIPDEIQGEERIEQNRRILLALKSIGNMGEAVQKFDSDEFYTSEQIVPRLKDCIARKDLHHNTTMAAIQAFRRFNIPSTDEKRVRNALKEVLGDSSRSVHSRIAAYLMIMRSHPSVTDLEAIVEIMLNEPLMQVKAFVFSHIENVLESEEPLVQDLKRKFIAAMGNRQLPEYPKDPLRYSRNIEKSKAITVPYLNKTMATQLESNIIFNPEHYLPHHVMLNTTINVLGQSWNLFEAGAEMQGFEPALEAFFGPMGYYPDDILGSLFKNMDTTILSKIWEAYTFLVEEAKITIEELRSTPWADMNELLLAKLREAKQTILDKFSLTRPTGMPATESPMTEHMNEILRQALPAEFEDKLNRIHNMIPQEPQMPHASVYIKMLGNELGYVSLEDIKSIIPKLNFSVENIKTVAKKYAQELMDNVADGIEKNITKSFIFLERDFIIPTSAGLPLNCSVNGTAVLSLRMRAALGFEPMTMKAYASGRISPSASVEVIGTMGVNVPILGEAAVLANATAYHASHIEGNVTLNGAHLKLNLNNTDRPMNLFNFSTNYFLIKPDSGIQWIPGVQQDRVEVKKCVGVTKQVLGVDLCVAWAYPNASYVDMAPRFPITGPSSFNITLDNTDKALKTYTLEFQYKMLKKGGSPAKKTLSMIAKRKPSQHPAEITDVILVNFTAPGEELTREISSLITFNRAKYEAKWNFSIPELQTYAFAGLLNLKDPSTFTSGFHLVANATSGPDYKASISTTLKNVTTLEKTNYTAVFNASVMDLYFANVAQYVSTANNWRASATNYYYWDDETPLYQQILFPKYGYTINHEKYRQNTALIEYNKQDLSAESRISDSRILLSVFEQNLQATSHIERHQDNYNNDMELKFNNSLLDISILNSTVSSVDTILDQTHTQKDLKISLIRHNKAIVYDHQMIFSPKELNNTITLGYETTEKVLKPGFELYKDWSFMKLYGDRAFATTTISYNVSTELCLRNETVDASEPTPAIYMAYLNVSLPRPYSEERLTFSVSGRVANETPLANNYFSYWTQFNTTVPSLKFKTTTQGAILSSEKDFIIHLNDTTMTLDEQPLLVLDSDLVSNTDNGNYYSFRILTPVYNYTFNVTLHQDEVKGWVVGYNTTHNNTYTDLLNMTQTANMTFSRDALSLNAMLYHPWLQATTTNVLTPSGPIRDFRLVHIKEFAVDAYDKTKELNWEGLKQMTTNVVNSVRSSRLELINTVHAKTPSLVNLTLDNSFAVDGNLIYNVFEFEVNRSKCGSGLRVNTSVLLNEEGWRSGLSYRVKGRRMPEVTGNHTISILRVDPSNLGVDVQNDFLFGSRLANLTVNGDFKITRMNRPWRFEGITGGLKHNLTSPLMNSSMDSGVHFDNFVNLNNFNAIDSFFMHNATSKWANSTLVTGMKFDGFRSLFNFDDITTRLNHSFNSTLTNWTTGANFNLKNVRSLFEFERLDAGAMYNMTSRWSNISTGAVYVMEGFRSLFNFNLIDGRVTHNITSPWSVMTTGGLLQLSNFRSLFDFDSIHASGENKMSSCLTNWTNDAIIDFTNFRSLFNFDRIYLQAGNRMNTTMANSTNTGRFEISNVRSLFNFDEVRSSAVHNTNTTWGNWSAGVGMDLVSFQSLFEFQDAVFGAKHDLKSLWYNTTTESELSLHQMRSPFNFQKVMGVVEHSTNTSLGNWTTYSGISLNEFQSIFNFRSIDAALGHRIDSRWVNWTTDYSMILDDVRSLTQFTNANSGFSTVLHTKWGNMTTNTGVEFAEFRSLMDFDKITAFYHTFVNTSILNATHVFDNEITNSRGLFNFDRASSKMATNVTSILGNVELYNGIELDNFESLMRFAKINHTLTANVTARYINATTLSNLILQNSYGLFNFEKFNYDGKSLVQSRLMNVTEHRALKLNNFASLKKFESVSLDTLTNITTPITVMNLTQFYGLYNMRDVLSFEKANATIVYEGKGPLGELKLKHDQVIDNMSGLFQIEFTNLTQEANMTSRFFNLTAVHSQVTNQMNGLYNFERINGSVNYNLSSPVGTLTAYASSDLNDFRKLFNFRLVNNTGLLNFTSRYMNLTHIGNLEFNNFRSMFEFDLINGSTSTNFSSLIGKVATASAAEFNDFRSLYNFALVRANNTVNVSSAMLNVTTEHGVEMNNFRKMFNFDRVNASSRVNVSTPLGVVGNVAELGFHNFRSLFNFERINFTNSANASSRYVNGTSQTDVEFNNFTRILTFERIIATTNNNLSTPFFNTTGQAGIEMHNFSSLFNFSRVNASVLAALKSRFINSSGEAAVEFHNSSKLFTFERINATAKANVSTPFINTTAMGYIGFHNFSSLLNFSRINSTIEANVTSQLANLTTSGSMELRNMSGFNKYELLNGTTRANFTSRLVNMTSATNMEITNMTGFARFLRMINNASLNITSKLANLTTAVNSEVNNMTGLMMYDRMLSNASLNFTSKLANLTAGTGMEVNNMTGLMVYDRIFTNGSLNFTSCLAKLNSSASMEINNMTGFSRFHRIIANASLNVTSKLANLTTGSNMLIRNMTGVGQFEHIMGNVSLNFTSRLANLTTLHTLEMNNFTSLITFQKINATSSVNASTLIGDVIVKGGVEAHNINTLLTFDRINGSFSTVANSLLANLNVNADFGLHEFTNLTHFERANATLVWDLVSDYFTAGQNSSITLSQFRGVRVFNSIIGNTWIFFNSPMYATGIRTTLDVDNAFNFFQEAEMFSDLILMGNKYQLITRQSSDNEHLLFNVTIPSRGSLCLDNYLNAVGDEFIMTLFHQMEDVKTVDLTWLLKLNNTGVIYSNVSWNPETVQAIKEFNENVYMNLLKMARNISNSTQSYLEKALNQTYVVFNQTLEIANNTIRLLNYTYYNPREAYETFREREEVKELEKKLNDSIQKVKDYLQEVNDTLRDIVSRMDFTTVDSTIQSFKSLREVQRFQRKLREAIDRYSEVFNTKYDEALEKINEIVDEIILISKDPENPINALLLECLDMTMNDVATKSYDLTLEYGNIAYERSLMYGRLAKNFTLYSAEWALNNTKNITEWAIYEVGNYTILVYNKTVNFSKCALEYALNYTDTIKNVSLIVLDYANYYKDWAVNQTELIVDISRPYVIWMIEYSEPYRVNAMAYAKQLVKDTTKKMVIVFKRTVELGKSTIKYAKKGYRMGKQYATDISVRIVEISKDPEHFVNRVLMERFTDRTLYEVAEDGYNRISSFTDEWYRKAEQMYLDYYYRIEELYRTYYYRVEELYQDYYLKLEEFVLETMTKLETFSMEEDHLLNTYMRQYFDKNLYEVYLLANEQWTSLRSEAEVMKTEFMQWLKRVRTQPLQVTKDEIKLYLQGKYEKAQELVEEFLAREDVAQVLEKVRASLRWMNQTRFQPLEQTVEEVKLIVEETRDMALDFIEELKQREEYTKLVQMFNDFLAREDVSKTIDVIKQVLQWANQTRFQPLEETIEQIRFVLEENYYIIQDMILTFPVESNVRKMVEIAKIWANETEVFLNKTYNVTMETYYLVKDLAEEKYLLVKEIAEEKYLLVKEYTLEQWRYLKEETPYVEKAKELIEKTRVYVEDKIDFTKEYAVLVRDLTVSTTKDVITYVNGTMAGWAIRYYELDQLPFRAFDRYVTFVYGTKDTITYIVRVAIDEIPYIIDNGLLIIDNGLNTVGRVGEHSYAMNISHPLSWASFRETPDLTEEQWRIVIQTKDMIEENIIEPSITKIKEWLQIANETQREIRTYIKEVYDTNKPIVEGRLEELKQKILELKQNISEEYKKLPTLEQLRNFDQLAEKYPILLEIKANLTDLKEKIQDKIPTVEELKDKWTELKQTVKDYIPTMEEIEGNWTILRQNIEGNWTMLRGNLEEKWILWSDYIQGNYTLLKDTITERYPIWKENTIEFLRNVTNKMEEIYQLVLTEYPNAREHAVRFIEFIKNKTLEIRDELETRLPILYEKTKELAQEYYDFVQEQYPVYLEKTKVTAQEWIDYIREQYPIYMERANELVQEWIDYVEERYPTYVQKLRDWAEEIRNMIEAEYPQYREKIEQGIEKIKEFFEYLKTLPRMIPTDQILALRYYRPFSSESTAMVFDDLHILTFDSHLYEHPGYVDPECTYVMATDYIDNNFTLFSNQYNMFLALKGVHMKISRGNEVFFNGEEIPKNIPFQSADKSVTIVHDGPWVNVTSTYGIKLFCNSERFLCTISLSSWYHGKTRGLLGNLDREARTDRIKPNGENATSLIDFINAYETTDRPQCQITRYNHPASDILGCNEENRNILKAQCAEYFSEDNSPLQAAFEMLSPTEWKQECISHAEECRDICALTFGYVELARSKNIGIIDPCEQCVDRPRDSIWIESKVVYGADIIFTISENERFRGPEMMRNLKSLANKLEKTLSKSPLTDNRYGLAAFGGIDVHEGAHSHSIHGQLINRANRMSEGLDSLEFNGTYPTDAFDAVKLASDYKFRPGAAKVIILIVESERQYENSRYNLTEIQRYLTSRGIVLYVVSDYESLQKKSYSGAPVGIQYDNTIISAKKDAKDSKITKFLDIPTGNYAKLAIATRGSIFRLDMLRAGSEDLLTMLPKTVRNDAVPIMAGEVQRQCTCVINPYGLATIECQNLWI</sequence>
<dbReference type="Proteomes" id="UP000887568">
    <property type="component" value="Unplaced"/>
</dbReference>
<keyword evidence="5" id="KW-0963">Cytoplasm</keyword>
<dbReference type="InterPro" id="IPR001846">
    <property type="entry name" value="VWF_type-D"/>
</dbReference>
<evidence type="ECO:0000256" key="11">
    <source>
        <dbReference type="ARBA" id="ARBA00022729"/>
    </source>
</evidence>
<keyword evidence="8" id="KW-0358">Heparin-binding</keyword>
<dbReference type="Gene3D" id="1.25.10.20">
    <property type="entry name" value="Vitellinogen, superhelical"/>
    <property type="match status" value="1"/>
</dbReference>
<feature type="domain" description="VWFA" evidence="21">
    <location>
        <begin position="4796"/>
        <end position="4939"/>
    </location>
</feature>
<evidence type="ECO:0000259" key="21">
    <source>
        <dbReference type="PROSITE" id="PS50234"/>
    </source>
</evidence>
<evidence type="ECO:0000256" key="8">
    <source>
        <dbReference type="ARBA" id="ARBA00022674"/>
    </source>
</evidence>
<evidence type="ECO:0000256" key="3">
    <source>
        <dbReference type="ARBA" id="ARBA00004613"/>
    </source>
</evidence>
<protein>
    <recommendedName>
        <fullName evidence="26">Vitellogenin domain-containing protein</fullName>
    </recommendedName>
</protein>
<evidence type="ECO:0000256" key="16">
    <source>
        <dbReference type="ARBA" id="ARBA00023221"/>
    </source>
</evidence>
<dbReference type="GO" id="GO:0005811">
    <property type="term" value="C:lipid droplet"/>
    <property type="evidence" value="ECO:0007669"/>
    <property type="project" value="UniProtKB-SubCell"/>
</dbReference>
<dbReference type="SMART" id="SM01169">
    <property type="entry name" value="DUF1943"/>
    <property type="match status" value="1"/>
</dbReference>
<evidence type="ECO:0000256" key="14">
    <source>
        <dbReference type="ARBA" id="ARBA00023166"/>
    </source>
</evidence>
<evidence type="ECO:0000313" key="24">
    <source>
        <dbReference type="EnsemblMetazoa" id="XP_038049527.1"/>
    </source>
</evidence>
<dbReference type="PROSITE" id="PS50234">
    <property type="entry name" value="VWFA"/>
    <property type="match status" value="1"/>
</dbReference>
<dbReference type="GO" id="GO:0034362">
    <property type="term" value="C:low-density lipoprotein particle"/>
    <property type="evidence" value="ECO:0007669"/>
    <property type="project" value="UniProtKB-KW"/>
</dbReference>
<evidence type="ECO:0000256" key="13">
    <source>
        <dbReference type="ARBA" id="ARBA00023098"/>
    </source>
</evidence>
<feature type="domain" description="VWFD" evidence="23">
    <location>
        <begin position="4520"/>
        <end position="4689"/>
    </location>
</feature>
<evidence type="ECO:0000256" key="19">
    <source>
        <dbReference type="SAM" id="Coils"/>
    </source>
</evidence>
<dbReference type="InterPro" id="IPR002035">
    <property type="entry name" value="VWF_A"/>
</dbReference>
<feature type="coiled-coil region" evidence="19">
    <location>
        <begin position="4162"/>
        <end position="4215"/>
    </location>
</feature>
<evidence type="ECO:0000256" key="5">
    <source>
        <dbReference type="ARBA" id="ARBA00022490"/>
    </source>
</evidence>
<evidence type="ECO:0000256" key="12">
    <source>
        <dbReference type="ARBA" id="ARBA00023055"/>
    </source>
</evidence>
<dbReference type="InterPro" id="IPR015816">
    <property type="entry name" value="Vitellinogen_b-sht_N"/>
</dbReference>
<dbReference type="InterPro" id="IPR011030">
    <property type="entry name" value="Lipovitellin_superhlx_dom"/>
</dbReference>
<comment type="caution">
    <text evidence="18">Lacks conserved residue(s) required for the propagation of feature annotation.</text>
</comment>
<keyword evidence="12" id="KW-0445">Lipid transport</keyword>
<proteinExistence type="predicted"/>
<dbReference type="SUPFAM" id="SSF56968">
    <property type="entry name" value="Lipovitellin-phosvitin complex, beta-sheet shell regions"/>
    <property type="match status" value="2"/>
</dbReference>
<evidence type="ECO:0000256" key="6">
    <source>
        <dbReference type="ARBA" id="ARBA00022525"/>
    </source>
</evidence>
<dbReference type="Gene3D" id="2.20.80.10">
    <property type="entry name" value="Lipovitellin-phosvitin complex, chain A, domain 4"/>
    <property type="match status" value="1"/>
</dbReference>
<dbReference type="Pfam" id="PF06448">
    <property type="entry name" value="DUF1081"/>
    <property type="match status" value="1"/>
</dbReference>
<feature type="chain" id="PRO_5036770607" description="Vitellogenin domain-containing protein" evidence="20">
    <location>
        <begin position="16"/>
        <end position="5052"/>
    </location>
</feature>